<proteinExistence type="predicted"/>
<evidence type="ECO:0000313" key="3">
    <source>
        <dbReference type="Proteomes" id="UP000240505"/>
    </source>
</evidence>
<keyword evidence="1" id="KW-1133">Transmembrane helix</keyword>
<protein>
    <submittedName>
        <fullName evidence="2">Virulence factor</fullName>
    </submittedName>
</protein>
<name>A0A2R4C9S9_9BURK</name>
<keyword evidence="1" id="KW-0472">Membrane</keyword>
<dbReference type="KEGG" id="masz:C9I28_11665"/>
<keyword evidence="3" id="KW-1185">Reference proteome</keyword>
<dbReference type="RefSeq" id="WP_107141638.1">
    <property type="nucleotide sequence ID" value="NZ_CP028324.1"/>
</dbReference>
<reference evidence="2 3" key="1">
    <citation type="submission" date="2018-03" db="EMBL/GenBank/DDBJ databases">
        <title>Massilia armeniaca sp. nov., isolated from desert soil.</title>
        <authorList>
            <person name="Huang H."/>
            <person name="Ren M."/>
        </authorList>
    </citation>
    <scope>NUCLEOTIDE SEQUENCE [LARGE SCALE GENOMIC DNA]</scope>
    <source>
        <strain evidence="2 3">ZMN-3</strain>
    </source>
</reference>
<feature type="transmembrane region" description="Helical" evidence="1">
    <location>
        <begin position="53"/>
        <end position="72"/>
    </location>
</feature>
<feature type="transmembrane region" description="Helical" evidence="1">
    <location>
        <begin position="15"/>
        <end position="32"/>
    </location>
</feature>
<dbReference type="EMBL" id="CP028324">
    <property type="protein sequence ID" value="AVR96290.1"/>
    <property type="molecule type" value="Genomic_DNA"/>
</dbReference>
<gene>
    <name evidence="2" type="ORF">C9I28_11665</name>
</gene>
<evidence type="ECO:0000256" key="1">
    <source>
        <dbReference type="SAM" id="Phobius"/>
    </source>
</evidence>
<evidence type="ECO:0000313" key="2">
    <source>
        <dbReference type="EMBL" id="AVR96290.1"/>
    </source>
</evidence>
<dbReference type="Proteomes" id="UP000240505">
    <property type="component" value="Chromosome"/>
</dbReference>
<keyword evidence="1" id="KW-0812">Transmembrane</keyword>
<sequence length="494" mass="54341">MITLHALLSTRRRRWGLVVAAFILTFSAMLLLSMQHSDAPPTVLTDGDIMKRFLFLPTIMASLTFAAASFAAPKGVATSEKPATALAIDSREFRAQVVGLQWLNPLQRRDYPTEWQLLWTLGLARPNPDDEKVREKPNKFSTVQAIGIIAYGNNGRDSFSGYHKKYLRVLMTRFHDPYFADSSYFYNAHSLTNKKTWRELAGIHVEYALPAGKLDPTQATTTTRDIINDTFQIGFESTPEAWSRATPPDVRVTVGGANAGFTSLSAGLDYLQSHPNETVWVMNWDAPSYPPKDEQINENMVLLVLAGPTYKTERAPLAWIGYPATRKTADFEAAKGKPSRAVQAWKATIEAAAKNAGKKDTDIGYVIHDANNKHPESPDRIASLAQTLTTELVEFDFAKQTFNTPALLGEMGAGTALTNVALGIAYANHIGKNVLVAGTTDAAQPTAVVVVPPEKVRPFNPDGPWFRARGGNAAFLPWWGLRHDAEPGPQGYSR</sequence>
<dbReference type="AlphaFoldDB" id="A0A2R4C9S9"/>
<accession>A0A2R4C9S9</accession>
<organism evidence="2 3">
    <name type="scientific">Pseudoduganella armeniaca</name>
    <dbReference type="NCBI Taxonomy" id="2072590"/>
    <lineage>
        <taxon>Bacteria</taxon>
        <taxon>Pseudomonadati</taxon>
        <taxon>Pseudomonadota</taxon>
        <taxon>Betaproteobacteria</taxon>
        <taxon>Burkholderiales</taxon>
        <taxon>Oxalobacteraceae</taxon>
        <taxon>Telluria group</taxon>
        <taxon>Pseudoduganella</taxon>
    </lineage>
</organism>
<dbReference type="OrthoDB" id="9049917at2"/>